<dbReference type="AlphaFoldDB" id="A0A161XX01"/>
<evidence type="ECO:0000313" key="1">
    <source>
        <dbReference type="EMBL" id="KZN01127.1"/>
    </source>
</evidence>
<dbReference type="Gramene" id="KZN01127">
    <property type="protein sequence ID" value="KZN01127"/>
    <property type="gene ID" value="DCAR_009881"/>
</dbReference>
<dbReference type="EMBL" id="LNRQ01000003">
    <property type="protein sequence ID" value="KZN01127.1"/>
    <property type="molecule type" value="Genomic_DNA"/>
</dbReference>
<accession>A0A161XX01</accession>
<sequence>MTLSKQEEQQLEFRERRCDTGFCRYKLDRSYRKRQSPTNICSPTDQTQFKKRHVMQSSKITARMRLVMFRGTVQNHF</sequence>
<reference evidence="1" key="1">
    <citation type="journal article" date="2016" name="Nat. Genet.">
        <title>A high-quality carrot genome assembly provides new insights into carotenoid accumulation and asterid genome evolution.</title>
        <authorList>
            <person name="Iorizzo M."/>
            <person name="Ellison S."/>
            <person name="Senalik D."/>
            <person name="Zeng P."/>
            <person name="Satapoomin P."/>
            <person name="Huang J."/>
            <person name="Bowman M."/>
            <person name="Iovene M."/>
            <person name="Sanseverino W."/>
            <person name="Cavagnaro P."/>
            <person name="Yildiz M."/>
            <person name="Macko-Podgorni A."/>
            <person name="Moranska E."/>
            <person name="Grzebelus E."/>
            <person name="Grzebelus D."/>
            <person name="Ashrafi H."/>
            <person name="Zheng Z."/>
            <person name="Cheng S."/>
            <person name="Spooner D."/>
            <person name="Van Deynze A."/>
            <person name="Simon P."/>
        </authorList>
    </citation>
    <scope>NUCLEOTIDE SEQUENCE [LARGE SCALE GENOMIC DNA]</scope>
    <source>
        <tissue evidence="1">Leaf</tissue>
    </source>
</reference>
<gene>
    <name evidence="1" type="ORF">DCAR_009881</name>
</gene>
<proteinExistence type="predicted"/>
<organism evidence="1">
    <name type="scientific">Daucus carota subsp. sativus</name>
    <name type="common">Carrot</name>
    <dbReference type="NCBI Taxonomy" id="79200"/>
    <lineage>
        <taxon>Eukaryota</taxon>
        <taxon>Viridiplantae</taxon>
        <taxon>Streptophyta</taxon>
        <taxon>Embryophyta</taxon>
        <taxon>Tracheophyta</taxon>
        <taxon>Spermatophyta</taxon>
        <taxon>Magnoliopsida</taxon>
        <taxon>eudicotyledons</taxon>
        <taxon>Gunneridae</taxon>
        <taxon>Pentapetalae</taxon>
        <taxon>asterids</taxon>
        <taxon>campanulids</taxon>
        <taxon>Apiales</taxon>
        <taxon>Apiaceae</taxon>
        <taxon>Apioideae</taxon>
        <taxon>Scandiceae</taxon>
        <taxon>Daucinae</taxon>
        <taxon>Daucus</taxon>
        <taxon>Daucus sect. Daucus</taxon>
    </lineage>
</organism>
<protein>
    <submittedName>
        <fullName evidence="1">Uncharacterized protein</fullName>
    </submittedName>
</protein>
<comment type="caution">
    <text evidence="1">The sequence shown here is derived from an EMBL/GenBank/DDBJ whole genome shotgun (WGS) entry which is preliminary data.</text>
</comment>
<name>A0A161XX01_DAUCS</name>